<dbReference type="EMBL" id="JBHSJF010000006">
    <property type="protein sequence ID" value="MFC5068766.1"/>
    <property type="molecule type" value="Genomic_DNA"/>
</dbReference>
<dbReference type="RefSeq" id="WP_162799606.1">
    <property type="nucleotide sequence ID" value="NZ_JBHSJF010000006.1"/>
</dbReference>
<feature type="transmembrane region" description="Helical" evidence="6">
    <location>
        <begin position="6"/>
        <end position="27"/>
    </location>
</feature>
<name>A0ABV9Z3R8_9HYPH</name>
<dbReference type="InterPro" id="IPR001123">
    <property type="entry name" value="LeuE-type"/>
</dbReference>
<dbReference type="PANTHER" id="PTHR30086:SF20">
    <property type="entry name" value="ARGININE EXPORTER PROTEIN ARGO-RELATED"/>
    <property type="match status" value="1"/>
</dbReference>
<proteinExistence type="predicted"/>
<protein>
    <submittedName>
        <fullName evidence="7">LysE family translocator</fullName>
    </submittedName>
</protein>
<evidence type="ECO:0000256" key="4">
    <source>
        <dbReference type="ARBA" id="ARBA00022989"/>
    </source>
</evidence>
<dbReference type="Proteomes" id="UP001595796">
    <property type="component" value="Unassembled WGS sequence"/>
</dbReference>
<feature type="transmembrane region" description="Helical" evidence="6">
    <location>
        <begin position="39"/>
        <end position="66"/>
    </location>
</feature>
<evidence type="ECO:0000256" key="6">
    <source>
        <dbReference type="SAM" id="Phobius"/>
    </source>
</evidence>
<dbReference type="PANTHER" id="PTHR30086">
    <property type="entry name" value="ARGININE EXPORTER PROTEIN ARGO"/>
    <property type="match status" value="1"/>
</dbReference>
<keyword evidence="5 6" id="KW-0472">Membrane</keyword>
<keyword evidence="3 6" id="KW-0812">Transmembrane</keyword>
<reference evidence="8" key="1">
    <citation type="journal article" date="2019" name="Int. J. Syst. Evol. Microbiol.">
        <title>The Global Catalogue of Microorganisms (GCM) 10K type strain sequencing project: providing services to taxonomists for standard genome sequencing and annotation.</title>
        <authorList>
            <consortium name="The Broad Institute Genomics Platform"/>
            <consortium name="The Broad Institute Genome Sequencing Center for Infectious Disease"/>
            <person name="Wu L."/>
            <person name="Ma J."/>
        </authorList>
    </citation>
    <scope>NUCLEOTIDE SEQUENCE [LARGE SCALE GENOMIC DNA]</scope>
    <source>
        <strain evidence="8">CGMCC 1.16444</strain>
    </source>
</reference>
<evidence type="ECO:0000256" key="1">
    <source>
        <dbReference type="ARBA" id="ARBA00004651"/>
    </source>
</evidence>
<sequence length="212" mass="22816">MDLLHSLINLAAVYILAAILPGPNTLVVSHLSASVSRRAGLTASFGVATGTIAWVTLSLCGVGVLLLEAGTLYRVLRLVAAVYLIYAGIRIFLSGPVAADDETGKPKITRSPYMTGLLTNLSNPKGAAFWTSVFIVLVPAHAPLWFYAAVIVVITIEAFGWYASLALLLSSGPAKKQYQRFTRWIDRVTGVVMVALGIKLADEVRREVFTRV</sequence>
<feature type="transmembrane region" description="Helical" evidence="6">
    <location>
        <begin position="72"/>
        <end position="93"/>
    </location>
</feature>
<comment type="subcellular location">
    <subcellularLocation>
        <location evidence="1">Cell membrane</location>
        <topology evidence="1">Multi-pass membrane protein</topology>
    </subcellularLocation>
</comment>
<evidence type="ECO:0000313" key="8">
    <source>
        <dbReference type="Proteomes" id="UP001595796"/>
    </source>
</evidence>
<gene>
    <name evidence="7" type="ORF">ACFPFW_12175</name>
</gene>
<accession>A0ABV9Z3R8</accession>
<evidence type="ECO:0000256" key="3">
    <source>
        <dbReference type="ARBA" id="ARBA00022692"/>
    </source>
</evidence>
<organism evidence="7 8">
    <name type="scientific">Flaviflagellibacter deserti</name>
    <dbReference type="NCBI Taxonomy" id="2267266"/>
    <lineage>
        <taxon>Bacteria</taxon>
        <taxon>Pseudomonadati</taxon>
        <taxon>Pseudomonadota</taxon>
        <taxon>Alphaproteobacteria</taxon>
        <taxon>Hyphomicrobiales</taxon>
        <taxon>Flaviflagellibacter</taxon>
    </lineage>
</organism>
<comment type="caution">
    <text evidence="7">The sequence shown here is derived from an EMBL/GenBank/DDBJ whole genome shotgun (WGS) entry which is preliminary data.</text>
</comment>
<keyword evidence="8" id="KW-1185">Reference proteome</keyword>
<feature type="transmembrane region" description="Helical" evidence="6">
    <location>
        <begin position="144"/>
        <end position="170"/>
    </location>
</feature>
<keyword evidence="2" id="KW-1003">Cell membrane</keyword>
<evidence type="ECO:0000313" key="7">
    <source>
        <dbReference type="EMBL" id="MFC5068766.1"/>
    </source>
</evidence>
<evidence type="ECO:0000256" key="5">
    <source>
        <dbReference type="ARBA" id="ARBA00023136"/>
    </source>
</evidence>
<feature type="transmembrane region" description="Helical" evidence="6">
    <location>
        <begin position="114"/>
        <end position="138"/>
    </location>
</feature>
<dbReference type="Pfam" id="PF01810">
    <property type="entry name" value="LysE"/>
    <property type="match status" value="1"/>
</dbReference>
<keyword evidence="4 6" id="KW-1133">Transmembrane helix</keyword>
<evidence type="ECO:0000256" key="2">
    <source>
        <dbReference type="ARBA" id="ARBA00022475"/>
    </source>
</evidence>